<keyword evidence="2" id="KW-1185">Reference proteome</keyword>
<reference evidence="1 2" key="1">
    <citation type="journal article" date="2013" name="BMC Genomics">
        <title>Reconstruction of the lipid metabolism for the microalga Monoraphidium neglectum from its genome sequence reveals characteristics suitable for biofuel production.</title>
        <authorList>
            <person name="Bogen C."/>
            <person name="Al-Dilaimi A."/>
            <person name="Albersmeier A."/>
            <person name="Wichmann J."/>
            <person name="Grundmann M."/>
            <person name="Rupp O."/>
            <person name="Lauersen K.J."/>
            <person name="Blifernez-Klassen O."/>
            <person name="Kalinowski J."/>
            <person name="Goesmann A."/>
            <person name="Mussgnug J.H."/>
            <person name="Kruse O."/>
        </authorList>
    </citation>
    <scope>NUCLEOTIDE SEQUENCE [LARGE SCALE GENOMIC DNA]</scope>
    <source>
        <strain evidence="1 2">SAG 48.87</strain>
    </source>
</reference>
<organism evidence="1 2">
    <name type="scientific">Monoraphidium neglectum</name>
    <dbReference type="NCBI Taxonomy" id="145388"/>
    <lineage>
        <taxon>Eukaryota</taxon>
        <taxon>Viridiplantae</taxon>
        <taxon>Chlorophyta</taxon>
        <taxon>core chlorophytes</taxon>
        <taxon>Chlorophyceae</taxon>
        <taxon>CS clade</taxon>
        <taxon>Sphaeropleales</taxon>
        <taxon>Selenastraceae</taxon>
        <taxon>Monoraphidium</taxon>
    </lineage>
</organism>
<dbReference type="AlphaFoldDB" id="A0A0D2LK14"/>
<accession>A0A0D2LK14</accession>
<evidence type="ECO:0000313" key="1">
    <source>
        <dbReference type="EMBL" id="KIY92319.1"/>
    </source>
</evidence>
<dbReference type="KEGG" id="mng:MNEG_15643"/>
<protein>
    <submittedName>
        <fullName evidence="1">Uncharacterized protein</fullName>
    </submittedName>
</protein>
<dbReference type="GeneID" id="25733325"/>
<name>A0A0D2LK14_9CHLO</name>
<gene>
    <name evidence="1" type="ORF">MNEG_15643</name>
</gene>
<dbReference type="RefSeq" id="XP_013891339.1">
    <property type="nucleotide sequence ID" value="XM_014035885.1"/>
</dbReference>
<dbReference type="Proteomes" id="UP000054498">
    <property type="component" value="Unassembled WGS sequence"/>
</dbReference>
<evidence type="ECO:0000313" key="2">
    <source>
        <dbReference type="Proteomes" id="UP000054498"/>
    </source>
</evidence>
<dbReference type="STRING" id="145388.A0A0D2LK14"/>
<dbReference type="EMBL" id="KK105736">
    <property type="protein sequence ID" value="KIY92319.1"/>
    <property type="molecule type" value="Genomic_DNA"/>
</dbReference>
<proteinExistence type="predicted"/>
<sequence length="73" mass="7112">MISAPDGAGGGADADDLYIDEEQLPGGAGYAAAYAKLANACGPERPVLADIADPGQYAASSVASFVQRGGAPA</sequence>